<protein>
    <submittedName>
        <fullName evidence="1">Uncharacterized protein</fullName>
    </submittedName>
</protein>
<evidence type="ECO:0000313" key="2">
    <source>
        <dbReference type="Proteomes" id="UP000268093"/>
    </source>
</evidence>
<gene>
    <name evidence="1" type="ORF">BC936DRAFT_141129</name>
</gene>
<dbReference type="OrthoDB" id="2433122at2759"/>
<name>A0A433A2U3_9FUNG</name>
<reference evidence="1 2" key="1">
    <citation type="journal article" date="2018" name="New Phytol.">
        <title>Phylogenomics of Endogonaceae and evolution of mycorrhizas within Mucoromycota.</title>
        <authorList>
            <person name="Chang Y."/>
            <person name="Desiro A."/>
            <person name="Na H."/>
            <person name="Sandor L."/>
            <person name="Lipzen A."/>
            <person name="Clum A."/>
            <person name="Barry K."/>
            <person name="Grigoriev I.V."/>
            <person name="Martin F.M."/>
            <person name="Stajich J.E."/>
            <person name="Smith M.E."/>
            <person name="Bonito G."/>
            <person name="Spatafora J.W."/>
        </authorList>
    </citation>
    <scope>NUCLEOTIDE SEQUENCE [LARGE SCALE GENOMIC DNA]</scope>
    <source>
        <strain evidence="1 2">GMNB39</strain>
    </source>
</reference>
<comment type="caution">
    <text evidence="1">The sequence shown here is derived from an EMBL/GenBank/DDBJ whole genome shotgun (WGS) entry which is preliminary data.</text>
</comment>
<keyword evidence="2" id="KW-1185">Reference proteome</keyword>
<evidence type="ECO:0000313" key="1">
    <source>
        <dbReference type="EMBL" id="RUO97007.1"/>
    </source>
</evidence>
<organism evidence="1 2">
    <name type="scientific">Jimgerdemannia flammicorona</name>
    <dbReference type="NCBI Taxonomy" id="994334"/>
    <lineage>
        <taxon>Eukaryota</taxon>
        <taxon>Fungi</taxon>
        <taxon>Fungi incertae sedis</taxon>
        <taxon>Mucoromycota</taxon>
        <taxon>Mucoromycotina</taxon>
        <taxon>Endogonomycetes</taxon>
        <taxon>Endogonales</taxon>
        <taxon>Endogonaceae</taxon>
        <taxon>Jimgerdemannia</taxon>
    </lineage>
</organism>
<proteinExistence type="predicted"/>
<dbReference type="AlphaFoldDB" id="A0A433A2U3"/>
<sequence length="230" mass="26109">KTGDDFKQAIQIKVPDVGDELFRLYCAKVLIDFFNLVDVCSTMSRKIGERKYIIYHIASLFKFYETTFMTLNFDWVESHAHAAKMAKSSTNSGIVLVDAKATRNSDGLDVWHMEVAGPPSNATIGHTLDDTKKNPPNGHFESDNSTRLTLYTLNLLPDGRFLVTELASALIPFSFNGRSQYKAILRMMAIFHDEVTRQEELLEEINQFVLRTAETTVRQVLRMPKIILEG</sequence>
<dbReference type="EMBL" id="RBNI01018850">
    <property type="protein sequence ID" value="RUO97007.1"/>
    <property type="molecule type" value="Genomic_DNA"/>
</dbReference>
<accession>A0A433A2U3</accession>
<feature type="non-terminal residue" evidence="1">
    <location>
        <position position="1"/>
    </location>
</feature>
<dbReference type="Proteomes" id="UP000268093">
    <property type="component" value="Unassembled WGS sequence"/>
</dbReference>